<dbReference type="AlphaFoldDB" id="A0A179G286"/>
<dbReference type="EMBL" id="LSBH01000010">
    <property type="protein sequence ID" value="OAQ71540.1"/>
    <property type="molecule type" value="Genomic_DNA"/>
</dbReference>
<evidence type="ECO:0000256" key="1">
    <source>
        <dbReference type="SAM" id="MobiDB-lite"/>
    </source>
</evidence>
<proteinExistence type="predicted"/>
<feature type="region of interest" description="Disordered" evidence="1">
    <location>
        <begin position="137"/>
        <end position="156"/>
    </location>
</feature>
<gene>
    <name evidence="2" type="ORF">VFPBJ_10319</name>
</gene>
<reference evidence="2 3" key="1">
    <citation type="submission" date="2016-01" db="EMBL/GenBank/DDBJ databases">
        <title>Biosynthesis of antibiotic leucinostatins and their inhibition on Phytophthora in bio-control Purpureocillium lilacinum.</title>
        <authorList>
            <person name="Wang G."/>
            <person name="Liu Z."/>
            <person name="Lin R."/>
            <person name="Li E."/>
            <person name="Mao Z."/>
            <person name="Ling J."/>
            <person name="Yin W."/>
            <person name="Xie B."/>
        </authorList>
    </citation>
    <scope>NUCLEOTIDE SEQUENCE [LARGE SCALE GENOMIC DNA]</scope>
    <source>
        <strain evidence="2">PLBJ-1</strain>
    </source>
</reference>
<name>A0A179G286_PURLI</name>
<evidence type="ECO:0000313" key="3">
    <source>
        <dbReference type="Proteomes" id="UP000078240"/>
    </source>
</evidence>
<protein>
    <submittedName>
        <fullName evidence="2">Uncharacterized protein</fullName>
    </submittedName>
</protein>
<sequence>MRLPEVIGQPRFGGCRGAPGVADTVRRVERSALSDSLTTLHARVRASPITLPSSRSRSPPRPMEMRQQNVCACMRSSIPRHSTALRSRANKCSRGSWPSFAATTYTRGSRQRPLNPVNLHHLIHSPLRCPRYTNALGSNHASSRLQGPRTYPVLTG</sequence>
<accession>A0A179G286</accession>
<comment type="caution">
    <text evidence="2">The sequence shown here is derived from an EMBL/GenBank/DDBJ whole genome shotgun (WGS) entry which is preliminary data.</text>
</comment>
<organism evidence="2 3">
    <name type="scientific">Purpureocillium lilacinum</name>
    <name type="common">Paecilomyces lilacinus</name>
    <dbReference type="NCBI Taxonomy" id="33203"/>
    <lineage>
        <taxon>Eukaryota</taxon>
        <taxon>Fungi</taxon>
        <taxon>Dikarya</taxon>
        <taxon>Ascomycota</taxon>
        <taxon>Pezizomycotina</taxon>
        <taxon>Sordariomycetes</taxon>
        <taxon>Hypocreomycetidae</taxon>
        <taxon>Hypocreales</taxon>
        <taxon>Ophiocordycipitaceae</taxon>
        <taxon>Purpureocillium</taxon>
    </lineage>
</organism>
<dbReference type="Proteomes" id="UP000078240">
    <property type="component" value="Unassembled WGS sequence"/>
</dbReference>
<evidence type="ECO:0000313" key="2">
    <source>
        <dbReference type="EMBL" id="OAQ71540.1"/>
    </source>
</evidence>
<feature type="region of interest" description="Disordered" evidence="1">
    <location>
        <begin position="44"/>
        <end position="63"/>
    </location>
</feature>